<accession>A6F4C0</accession>
<dbReference type="EMBL" id="ABCP01000041">
    <property type="protein sequence ID" value="EDM46413.1"/>
    <property type="molecule type" value="Genomic_DNA"/>
</dbReference>
<evidence type="ECO:0000313" key="1">
    <source>
        <dbReference type="EMBL" id="EDM46413.1"/>
    </source>
</evidence>
<comment type="caution">
    <text evidence="1">The sequence shown here is derived from an EMBL/GenBank/DDBJ whole genome shotgun (WGS) entry which is preliminary data.</text>
</comment>
<dbReference type="AlphaFoldDB" id="A6F4C0"/>
<proteinExistence type="predicted"/>
<sequence>MARRVKVIIPRQESNKIQARLGLTRAERRAKPIKAIGIRANSSSVESDKSINVLPLGGVDKNKVYLQAFAKRRNV</sequence>
<gene>
    <name evidence="1" type="ORF">MDG893_13159</name>
</gene>
<organism evidence="1 2">
    <name type="scientific">Marinobacter algicola DG893</name>
    <dbReference type="NCBI Taxonomy" id="443152"/>
    <lineage>
        <taxon>Bacteria</taxon>
        <taxon>Pseudomonadati</taxon>
        <taxon>Pseudomonadota</taxon>
        <taxon>Gammaproteobacteria</taxon>
        <taxon>Pseudomonadales</taxon>
        <taxon>Marinobacteraceae</taxon>
        <taxon>Marinobacter</taxon>
    </lineage>
</organism>
<name>A6F4C0_9GAMM</name>
<dbReference type="Proteomes" id="UP000005856">
    <property type="component" value="Unassembled WGS sequence"/>
</dbReference>
<keyword evidence="2" id="KW-1185">Reference proteome</keyword>
<evidence type="ECO:0000313" key="2">
    <source>
        <dbReference type="Proteomes" id="UP000005856"/>
    </source>
</evidence>
<reference evidence="1 2" key="1">
    <citation type="submission" date="2007-06" db="EMBL/GenBank/DDBJ databases">
        <authorList>
            <person name="Green D."/>
            <person name="Ferriera S."/>
            <person name="Johnson J."/>
            <person name="Kravitz S."/>
            <person name="Beeson K."/>
            <person name="Sutton G."/>
            <person name="Rogers Y.-H."/>
            <person name="Friedman R."/>
            <person name="Frazier M."/>
            <person name="Venter J.C."/>
        </authorList>
    </citation>
    <scope>NUCLEOTIDE SEQUENCE [LARGE SCALE GENOMIC DNA]</scope>
    <source>
        <strain evidence="1 2">DG893</strain>
    </source>
</reference>
<protein>
    <submittedName>
        <fullName evidence="1">Uncharacterized protein</fullName>
    </submittedName>
</protein>